<dbReference type="CDD" id="cd00325">
    <property type="entry name" value="chitinase_GH19"/>
    <property type="match status" value="2"/>
</dbReference>
<dbReference type="GO" id="GO:0050832">
    <property type="term" value="P:defense response to fungus"/>
    <property type="evidence" value="ECO:0007669"/>
    <property type="project" value="TreeGrafter"/>
</dbReference>
<evidence type="ECO:0000256" key="5">
    <source>
        <dbReference type="ARBA" id="ARBA00022729"/>
    </source>
</evidence>
<keyword evidence="11" id="KW-0326">Glycosidase</keyword>
<keyword evidence="10" id="KW-0119">Carbohydrate metabolism</keyword>
<evidence type="ECO:0000256" key="1">
    <source>
        <dbReference type="ARBA" id="ARBA00000822"/>
    </source>
</evidence>
<dbReference type="InterPro" id="IPR000726">
    <property type="entry name" value="Glyco_hydro_19_cat"/>
</dbReference>
<organism evidence="18">
    <name type="scientific">Fagus sylvatica</name>
    <name type="common">Beechnut</name>
    <dbReference type="NCBI Taxonomy" id="28930"/>
    <lineage>
        <taxon>Eukaryota</taxon>
        <taxon>Viridiplantae</taxon>
        <taxon>Streptophyta</taxon>
        <taxon>Embryophyta</taxon>
        <taxon>Tracheophyta</taxon>
        <taxon>Spermatophyta</taxon>
        <taxon>Magnoliopsida</taxon>
        <taxon>eudicotyledons</taxon>
        <taxon>Gunneridae</taxon>
        <taxon>Pentapetalae</taxon>
        <taxon>rosids</taxon>
        <taxon>fabids</taxon>
        <taxon>Fagales</taxon>
        <taxon>Fagaceae</taxon>
        <taxon>Fagus</taxon>
    </lineage>
</organism>
<name>A0A2N9G8P0_FAGSY</name>
<comment type="similarity">
    <text evidence="2">Belongs to the glycosyl hydrolase 19 family. Chitinase class I subfamily.</text>
</comment>
<keyword evidence="6" id="KW-0378">Hydrolase</keyword>
<dbReference type="InterPro" id="IPR018371">
    <property type="entry name" value="Chitin-binding_1_CS"/>
</dbReference>
<dbReference type="InterPro" id="IPR001002">
    <property type="entry name" value="Chitin-bd_1"/>
</dbReference>
<dbReference type="SMART" id="SM00270">
    <property type="entry name" value="ChtBD1"/>
    <property type="match status" value="1"/>
</dbReference>
<dbReference type="GO" id="GO:0004568">
    <property type="term" value="F:chitinase activity"/>
    <property type="evidence" value="ECO:0007669"/>
    <property type="project" value="InterPro"/>
</dbReference>
<dbReference type="FunFam" id="3.30.60.10:FF:000001">
    <property type="entry name" value="Basic endochitinase"/>
    <property type="match status" value="1"/>
</dbReference>
<dbReference type="GO" id="GO:0006032">
    <property type="term" value="P:chitin catabolic process"/>
    <property type="evidence" value="ECO:0007669"/>
    <property type="project" value="InterPro"/>
</dbReference>
<evidence type="ECO:0000313" key="18">
    <source>
        <dbReference type="EMBL" id="SPC95551.1"/>
    </source>
</evidence>
<evidence type="ECO:0000256" key="3">
    <source>
        <dbReference type="ARBA" id="ARBA00012729"/>
    </source>
</evidence>
<evidence type="ECO:0000256" key="16">
    <source>
        <dbReference type="SAM" id="SignalP"/>
    </source>
</evidence>
<proteinExistence type="inferred from homology"/>
<evidence type="ECO:0000256" key="8">
    <source>
        <dbReference type="ARBA" id="ARBA00023024"/>
    </source>
</evidence>
<dbReference type="GO" id="GO:0016998">
    <property type="term" value="P:cell wall macromolecule catabolic process"/>
    <property type="evidence" value="ECO:0007669"/>
    <property type="project" value="InterPro"/>
</dbReference>
<comment type="catalytic activity">
    <reaction evidence="1">
        <text>Random endo-hydrolysis of N-acetyl-beta-D-glucosaminide (1-&gt;4)-beta-linkages in chitin and chitodextrins.</text>
        <dbReference type="EC" id="3.2.1.14"/>
    </reaction>
</comment>
<evidence type="ECO:0000256" key="4">
    <source>
        <dbReference type="ARBA" id="ARBA00022669"/>
    </source>
</evidence>
<evidence type="ECO:0000256" key="11">
    <source>
        <dbReference type="ARBA" id="ARBA00023295"/>
    </source>
</evidence>
<dbReference type="InterPro" id="IPR023346">
    <property type="entry name" value="Lysozyme-like_dom_sf"/>
</dbReference>
<feature type="region of interest" description="Disordered" evidence="14">
    <location>
        <begin position="344"/>
        <end position="364"/>
    </location>
</feature>
<dbReference type="Gene3D" id="3.30.20.10">
    <property type="entry name" value="Endochitinase, domain 2"/>
    <property type="match status" value="1"/>
</dbReference>
<keyword evidence="9 13" id="KW-1015">Disulfide bond</keyword>
<feature type="signal peptide" evidence="16">
    <location>
        <begin position="1"/>
        <end position="18"/>
    </location>
</feature>
<dbReference type="CDD" id="cd06921">
    <property type="entry name" value="ChtBD1_GH19_hevein"/>
    <property type="match status" value="1"/>
</dbReference>
<dbReference type="PROSITE" id="PS00026">
    <property type="entry name" value="CHIT_BIND_I_1"/>
    <property type="match status" value="1"/>
</dbReference>
<evidence type="ECO:0000256" key="12">
    <source>
        <dbReference type="ARBA" id="ARBA00023326"/>
    </source>
</evidence>
<feature type="domain" description="Chitin-binding type-1" evidence="17">
    <location>
        <begin position="18"/>
        <end position="59"/>
    </location>
</feature>
<feature type="disulfide bond" evidence="13">
    <location>
        <begin position="21"/>
        <end position="36"/>
    </location>
</feature>
<dbReference type="Pfam" id="PF00182">
    <property type="entry name" value="Glyco_hydro_19"/>
    <property type="match status" value="2"/>
</dbReference>
<evidence type="ECO:0000256" key="14">
    <source>
        <dbReference type="SAM" id="MobiDB-lite"/>
    </source>
</evidence>
<evidence type="ECO:0000256" key="9">
    <source>
        <dbReference type="ARBA" id="ARBA00023157"/>
    </source>
</evidence>
<feature type="chain" id="PRO_5014731381" description="chitinase" evidence="16">
    <location>
        <begin position="19"/>
        <end position="551"/>
    </location>
</feature>
<dbReference type="GO" id="GO:0008061">
    <property type="term" value="F:chitin binding"/>
    <property type="evidence" value="ECO:0007669"/>
    <property type="project" value="UniProtKB-UniRule"/>
</dbReference>
<dbReference type="PANTHER" id="PTHR22595">
    <property type="entry name" value="CHITINASE-RELATED"/>
    <property type="match status" value="1"/>
</dbReference>
<dbReference type="Gene3D" id="1.10.530.10">
    <property type="match status" value="3"/>
</dbReference>
<keyword evidence="4 13" id="KW-0147">Chitin-binding</keyword>
<evidence type="ECO:0000256" key="7">
    <source>
        <dbReference type="ARBA" id="ARBA00022821"/>
    </source>
</evidence>
<dbReference type="Gene3D" id="3.30.60.10">
    <property type="entry name" value="Endochitinase-like"/>
    <property type="match status" value="1"/>
</dbReference>
<evidence type="ECO:0000256" key="15">
    <source>
        <dbReference type="SAM" id="Phobius"/>
    </source>
</evidence>
<feature type="disulfide bond" evidence="13">
    <location>
        <begin position="35"/>
        <end position="49"/>
    </location>
</feature>
<keyword evidence="15" id="KW-0472">Membrane</keyword>
<feature type="disulfide bond" evidence="13">
    <location>
        <begin position="30"/>
        <end position="42"/>
    </location>
</feature>
<dbReference type="SUPFAM" id="SSF53955">
    <property type="entry name" value="Lysozyme-like"/>
    <property type="match status" value="2"/>
</dbReference>
<keyword evidence="5 16" id="KW-0732">Signal</keyword>
<evidence type="ECO:0000256" key="6">
    <source>
        <dbReference type="ARBA" id="ARBA00022801"/>
    </source>
</evidence>
<dbReference type="PANTHER" id="PTHR22595:SF171">
    <property type="entry name" value="BASIC ENDOCHITINASE B"/>
    <property type="match status" value="1"/>
</dbReference>
<feature type="compositionally biased region" description="Basic and acidic residues" evidence="14">
    <location>
        <begin position="344"/>
        <end position="361"/>
    </location>
</feature>
<evidence type="ECO:0000256" key="10">
    <source>
        <dbReference type="ARBA" id="ARBA00023277"/>
    </source>
</evidence>
<dbReference type="EC" id="3.2.1.14" evidence="3"/>
<dbReference type="PROSITE" id="PS00774">
    <property type="entry name" value="CHITINASE_19_2"/>
    <property type="match status" value="1"/>
</dbReference>
<dbReference type="Pfam" id="PF00187">
    <property type="entry name" value="Chitin_bind_1"/>
    <property type="match status" value="1"/>
</dbReference>
<keyword evidence="7" id="KW-0611">Plant defense</keyword>
<keyword evidence="12" id="KW-0624">Polysaccharide degradation</keyword>
<keyword evidence="15" id="KW-1133">Transmembrane helix</keyword>
<evidence type="ECO:0000256" key="13">
    <source>
        <dbReference type="PROSITE-ProRule" id="PRU00261"/>
    </source>
</evidence>
<protein>
    <recommendedName>
        <fullName evidence="3">chitinase</fullName>
        <ecNumber evidence="3">3.2.1.14</ecNumber>
    </recommendedName>
</protein>
<dbReference type="FunFam" id="3.30.20.10:FF:000001">
    <property type="entry name" value="Endochitinase (Chitinase)"/>
    <property type="match status" value="1"/>
</dbReference>
<evidence type="ECO:0000256" key="2">
    <source>
        <dbReference type="ARBA" id="ARBA00009373"/>
    </source>
</evidence>
<dbReference type="SUPFAM" id="SSF57016">
    <property type="entry name" value="Plant lectins/antimicrobial peptides"/>
    <property type="match status" value="1"/>
</dbReference>
<reference evidence="18" key="1">
    <citation type="submission" date="2018-02" db="EMBL/GenBank/DDBJ databases">
        <authorList>
            <person name="Cohen D.B."/>
            <person name="Kent A.D."/>
        </authorList>
    </citation>
    <scope>NUCLEOTIDE SEQUENCE</scope>
</reference>
<dbReference type="EMBL" id="OIVN01001580">
    <property type="protein sequence ID" value="SPC95551.1"/>
    <property type="molecule type" value="Genomic_DNA"/>
</dbReference>
<evidence type="ECO:0000259" key="17">
    <source>
        <dbReference type="PROSITE" id="PS50941"/>
    </source>
</evidence>
<dbReference type="InterPro" id="IPR036861">
    <property type="entry name" value="Endochitinase-like_sf"/>
</dbReference>
<sequence length="551" mass="60019">MKLFSLILFLAFLLGTSAEQCGTQGGGAVCPNGLCCSKYGWCGTTSDYCGDGCQSQCKSGATIPTTTTLSPTASNDDVSIIISLALFDRILKYRNDPRCKGNGFYAYNAFIIAARSFNGFCTSGDATTRKRELAAFLAQTSHETTGGWASAPDGPYAWGYCFISETNKAPYCTPSKDWPCAPGKQYYGRGPIQITHNYNYGPTGKAIGVDLLNNPDLVATNPIISFKTAIWFWMTPQSNKPSSHNVIIGNWKPSAADTSAGRVPGYGVITNIINGGLECGHGSDSRVADRIGFYKKYCDILGLLLSSTCLDRILLAHNASRFVPNEARREMDVVVVRPKEEAECRGGDSKEERDKRKKLDPQQKNVKNKPGVLCVQMGHLASCSHWGYCGTTQFTVTLVVRASVGLEENLHHLHSLQYSHIIVLVVGVVMLAVSSACLFLTNCLNIETIHDLEVMDSSFHAQSFYGFGTTGNVTTCKRELAAFLGQTSLETTSGRVPGYGVITNIINGGLECGHGLDSRVVDRIKFYKRYCDLLGVSYGKYLDCYNQRPFA</sequence>
<gene>
    <name evidence="18" type="ORF">FSB_LOCUS23433</name>
</gene>
<accession>A0A2N9G8P0</accession>
<keyword evidence="8" id="KW-0146">Chitin degradation</keyword>
<dbReference type="PRINTS" id="PR00451">
    <property type="entry name" value="CHITINBINDNG"/>
</dbReference>
<dbReference type="AlphaFoldDB" id="A0A2N9G8P0"/>
<feature type="transmembrane region" description="Helical" evidence="15">
    <location>
        <begin position="418"/>
        <end position="440"/>
    </location>
</feature>
<feature type="disulfide bond" evidence="13">
    <location>
        <begin position="53"/>
        <end position="57"/>
    </location>
</feature>
<dbReference type="PROSITE" id="PS50941">
    <property type="entry name" value="CHIT_BIND_I_2"/>
    <property type="match status" value="1"/>
</dbReference>
<keyword evidence="15" id="KW-0812">Transmembrane</keyword>